<dbReference type="AlphaFoldDB" id="A0A3S7UW15"/>
<dbReference type="InterPro" id="IPR011047">
    <property type="entry name" value="Quinoprotein_ADH-like_sf"/>
</dbReference>
<organism evidence="1">
    <name type="scientific">Jahnella sp. MSr9139</name>
    <dbReference type="NCBI Taxonomy" id="1434086"/>
    <lineage>
        <taxon>Bacteria</taxon>
        <taxon>Pseudomonadati</taxon>
        <taxon>Myxococcota</taxon>
        <taxon>Polyangia</taxon>
        <taxon>Polyangiales</taxon>
        <taxon>Polyangiaceae</taxon>
        <taxon>Jahnella</taxon>
    </lineage>
</organism>
<sequence>MMDRKRSLGFAALAVVAMAGGCHLIIGYQDAVLDESGGGATCAVDGVKNGDETGKDCGGGLCPACADGEGCEVGPDCTNRVCIGGTCRPPACDDGVQNGAETDLDCGGGAASGCTGCPNGSPCHAGPDCANGVCQGDVCIDNLVWVRQFGRLSESSLAASSDGSPVLTGLFESNVPPDLGGGDLDAATYHFAIAQYDEGGGHVWSAAFGENGFACATDIAVDPRGNMLATGYFDSDGTLGFGGASLTSAGSTDMFLAKMTASGSHLWSKRFGDAQGQSGNAVATDAAGNLVVVGGFGGSINFGGSPLTGGGMFIAKLDPTGSHLWSQGFSNCLGDHVAATPSGEVVAAGNLTGAVDFGGGTLQDSGPNDRFFVKFSSSGTHIWSKHFSLTYLAGIAADADGDLVATGWFSGTVNFGGPSLNSATGGSSPNDAFVVKFGPSGEHLWSKRFGGPESDGCGDIDVDDFGNVILACGAGSPVDFGEGAVEGGFLVKLDADGNYVWSRKISDENGGISPDGIAAPDPAHIVLLGLLYGTVDLGAGPVTSQSYPDLILAKFVVP</sequence>
<dbReference type="InterPro" id="IPR052918">
    <property type="entry name" value="Motility_Chemotaxis_Reg"/>
</dbReference>
<proteinExistence type="predicted"/>
<dbReference type="PANTHER" id="PTHR35580">
    <property type="entry name" value="CELL SURFACE GLYCOPROTEIN (S-LAYER PROTEIN)-LIKE PROTEIN"/>
    <property type="match status" value="1"/>
</dbReference>
<dbReference type="PANTHER" id="PTHR35580:SF1">
    <property type="entry name" value="PHYTASE-LIKE DOMAIN-CONTAINING PROTEIN"/>
    <property type="match status" value="1"/>
</dbReference>
<reference evidence="1" key="1">
    <citation type="journal article" date="2018" name="J. Ind. Microbiol. Biotechnol.">
        <title>Genome mining reveals uncommon alkylpyrones as type III PKS products from myxobacteria.</title>
        <authorList>
            <person name="Hug J.J."/>
            <person name="Panter F."/>
            <person name="Krug D."/>
            <person name="Muller R."/>
        </authorList>
    </citation>
    <scope>NUCLEOTIDE SEQUENCE</scope>
    <source>
        <strain evidence="1">MSr9139</strain>
    </source>
</reference>
<dbReference type="EMBL" id="MH908889">
    <property type="protein sequence ID" value="AYM52941.1"/>
    <property type="molecule type" value="Genomic_DNA"/>
</dbReference>
<protein>
    <submittedName>
        <fullName evidence="1">Secreted protein</fullName>
    </submittedName>
</protein>
<accession>A0A3S7UW15</accession>
<name>A0A3S7UW15_9BACT</name>
<dbReference type="PROSITE" id="PS51257">
    <property type="entry name" value="PROKAR_LIPOPROTEIN"/>
    <property type="match status" value="1"/>
</dbReference>
<dbReference type="SUPFAM" id="SSF50998">
    <property type="entry name" value="Quinoprotein alcohol dehydrogenase-like"/>
    <property type="match status" value="1"/>
</dbReference>
<evidence type="ECO:0000313" key="1">
    <source>
        <dbReference type="EMBL" id="AYM52941.1"/>
    </source>
</evidence>